<feature type="compositionally biased region" description="Polar residues" evidence="1">
    <location>
        <begin position="107"/>
        <end position="131"/>
    </location>
</feature>
<evidence type="ECO:0000256" key="1">
    <source>
        <dbReference type="SAM" id="MobiDB-lite"/>
    </source>
</evidence>
<dbReference type="Proteomes" id="UP000193498">
    <property type="component" value="Unassembled WGS sequence"/>
</dbReference>
<sequence length="200" mass="21989">MDDWSDTAKQTGGQGALLKSLKKDNRRTNTRATTSENTVAVMIESAPKPLNRLELTEAQAASEQTSTTTRRRRSVRTTAATSSQIDQASNVELEEQIVTRQRASRAVKSSSDDVAQSTKRSTRNAAKNSGVEQLEEMDSKRTPSTRSTNKRSASVEPEVAASVTRKRTKRSATPIADHQSTNLQSTAISPRQTRSRTRKN</sequence>
<keyword evidence="3" id="KW-1185">Reference proteome</keyword>
<evidence type="ECO:0000313" key="3">
    <source>
        <dbReference type="Proteomes" id="UP000193498"/>
    </source>
</evidence>
<dbReference type="AlphaFoldDB" id="A0A1Y1YBJ7"/>
<dbReference type="InParanoid" id="A0A1Y1YBJ7"/>
<feature type="compositionally biased region" description="Low complexity" evidence="1">
    <location>
        <begin position="56"/>
        <end position="68"/>
    </location>
</feature>
<evidence type="ECO:0000313" key="2">
    <source>
        <dbReference type="EMBL" id="ORX95322.1"/>
    </source>
</evidence>
<reference evidence="2 3" key="1">
    <citation type="submission" date="2016-07" db="EMBL/GenBank/DDBJ databases">
        <title>Pervasive Adenine N6-methylation of Active Genes in Fungi.</title>
        <authorList>
            <consortium name="DOE Joint Genome Institute"/>
            <person name="Mondo S.J."/>
            <person name="Dannebaum R.O."/>
            <person name="Kuo R.C."/>
            <person name="Labutti K."/>
            <person name="Haridas S."/>
            <person name="Kuo A."/>
            <person name="Salamov A."/>
            <person name="Ahrendt S.R."/>
            <person name="Lipzen A."/>
            <person name="Sullivan W."/>
            <person name="Andreopoulos W.B."/>
            <person name="Clum A."/>
            <person name="Lindquist E."/>
            <person name="Daum C."/>
            <person name="Ramamoorthy G.K."/>
            <person name="Gryganskyi A."/>
            <person name="Culley D."/>
            <person name="Magnuson J.K."/>
            <person name="James T.Y."/>
            <person name="O'Malley M.A."/>
            <person name="Stajich J.E."/>
            <person name="Spatafora J.W."/>
            <person name="Visel A."/>
            <person name="Grigoriev I.V."/>
        </authorList>
    </citation>
    <scope>NUCLEOTIDE SEQUENCE [LARGE SCALE GENOMIC DNA]</scope>
    <source>
        <strain evidence="2 3">CBS 931.73</strain>
    </source>
</reference>
<protein>
    <submittedName>
        <fullName evidence="2">Uncharacterized protein</fullName>
    </submittedName>
</protein>
<feature type="compositionally biased region" description="Polar residues" evidence="1">
    <location>
        <begin position="178"/>
        <end position="192"/>
    </location>
</feature>
<dbReference type="EMBL" id="MCFE01000179">
    <property type="protein sequence ID" value="ORX95322.1"/>
    <property type="molecule type" value="Genomic_DNA"/>
</dbReference>
<feature type="compositionally biased region" description="Polar residues" evidence="1">
    <location>
        <begin position="142"/>
        <end position="152"/>
    </location>
</feature>
<feature type="region of interest" description="Disordered" evidence="1">
    <location>
        <begin position="1"/>
        <end position="41"/>
    </location>
</feature>
<proteinExistence type="predicted"/>
<gene>
    <name evidence="2" type="ORF">K493DRAFT_301523</name>
</gene>
<feature type="region of interest" description="Disordered" evidence="1">
    <location>
        <begin position="56"/>
        <end position="200"/>
    </location>
</feature>
<comment type="caution">
    <text evidence="2">The sequence shown here is derived from an EMBL/GenBank/DDBJ whole genome shotgun (WGS) entry which is preliminary data.</text>
</comment>
<name>A0A1Y1YBJ7_9FUNG</name>
<organism evidence="2 3">
    <name type="scientific">Basidiobolus meristosporus CBS 931.73</name>
    <dbReference type="NCBI Taxonomy" id="1314790"/>
    <lineage>
        <taxon>Eukaryota</taxon>
        <taxon>Fungi</taxon>
        <taxon>Fungi incertae sedis</taxon>
        <taxon>Zoopagomycota</taxon>
        <taxon>Entomophthoromycotina</taxon>
        <taxon>Basidiobolomycetes</taxon>
        <taxon>Basidiobolales</taxon>
        <taxon>Basidiobolaceae</taxon>
        <taxon>Basidiobolus</taxon>
    </lineage>
</organism>
<accession>A0A1Y1YBJ7</accession>